<dbReference type="SUPFAM" id="SSF50998">
    <property type="entry name" value="Quinoprotein alcohol dehydrogenase-like"/>
    <property type="match status" value="1"/>
</dbReference>
<gene>
    <name evidence="10" type="ORF">HCN50_15315</name>
</gene>
<feature type="binding site" evidence="6">
    <location>
        <position position="271"/>
    </location>
    <ligand>
        <name>pyrroloquinoline quinone</name>
        <dbReference type="ChEBI" id="CHEBI:58442"/>
    </ligand>
</feature>
<dbReference type="InterPro" id="IPR002372">
    <property type="entry name" value="PQQ_rpt_dom"/>
</dbReference>
<dbReference type="GO" id="GO:0016020">
    <property type="term" value="C:membrane"/>
    <property type="evidence" value="ECO:0007669"/>
    <property type="project" value="InterPro"/>
</dbReference>
<dbReference type="EMBL" id="JAAVLW010000004">
    <property type="protein sequence ID" value="NOJ47602.1"/>
    <property type="molecule type" value="Genomic_DNA"/>
</dbReference>
<dbReference type="InterPro" id="IPR017512">
    <property type="entry name" value="PQQ_MeOH/EtOH_DH"/>
</dbReference>
<feature type="domain" description="Pyrrolo-quinoline quinone repeat" evidence="9">
    <location>
        <begin position="47"/>
        <end position="375"/>
    </location>
</feature>
<name>A0A7Y4H5H3_9BRAD</name>
<sequence length="619" mass="67208">MILTYLRDTALAAGCIALVGTSWFTGPAPAQAPSSELAARMKDPNQWPMAARDYANTRYSELDQINTSNASQLQIAWTFSIGADRGQEAAPIIVDGTMYVVGPYDGPYPNRVFALDATTGELKWSYAPRPEPAAKGVACCDVVNRGLAFNNGKVFLNTLDNHTVAIDAKTGKELWHTKLGEINRGETITMAPVVVKGKVLVGNSGGELGVRGWLTALDEETGAIKWRAYSTGPDSEVLIGDDFKPFYDNLRGKDLGVTSWPADRWQIGGGTVWGWISYDPALNLIYYGTANPAPWNANQRSGDNLWATAIFARDPDTGRAKWAYQINPHDLFDHDEINENVLVDLDINGATRKVLIHPGRNGYMYVMDRATGEVISADAYDHVNSYKGVDLKTGRIIPNGEKTPILGQTINDICPAAPGAKDWQPSAWSLRTKLLYVPHQHLCMDFKSSEVGYIAGTPFIGASVDMYAGPGGYRGEFMAWDPVAKKKVWEIHEKLPVWTGTLVTAGDVTFYGTMDRLFKAVDARNGNVLWQFRAGSGFIGQPVTYRGSDGQQYVAILSGVGGWPGVVANAEVDARVRNAALGFAGATQDLPFYTAGGSELLVFKLGPAAPKDNSNAQPR</sequence>
<dbReference type="SMART" id="SM00564">
    <property type="entry name" value="PQQ"/>
    <property type="match status" value="5"/>
</dbReference>
<feature type="binding site" evidence="7">
    <location>
        <position position="291"/>
    </location>
    <ligand>
        <name>Ca(2+)</name>
        <dbReference type="ChEBI" id="CHEBI:29108"/>
    </ligand>
</feature>
<evidence type="ECO:0000256" key="6">
    <source>
        <dbReference type="PIRSR" id="PIRSR617512-2"/>
    </source>
</evidence>
<evidence type="ECO:0000256" key="1">
    <source>
        <dbReference type="ARBA" id="ARBA00008156"/>
    </source>
</evidence>
<feature type="active site" description="Proton acceptor" evidence="5">
    <location>
        <position position="333"/>
    </location>
</feature>
<evidence type="ECO:0000256" key="5">
    <source>
        <dbReference type="PIRSR" id="PIRSR617512-1"/>
    </source>
</evidence>
<keyword evidence="3 6" id="KW-0634">PQQ</keyword>
<evidence type="ECO:0000256" key="7">
    <source>
        <dbReference type="PIRSR" id="PIRSR617512-3"/>
    </source>
</evidence>
<dbReference type="GO" id="GO:0016614">
    <property type="term" value="F:oxidoreductase activity, acting on CH-OH group of donors"/>
    <property type="evidence" value="ECO:0007669"/>
    <property type="project" value="InterPro"/>
</dbReference>
<comment type="caution">
    <text evidence="10">The sequence shown here is derived from an EMBL/GenBank/DDBJ whole genome shotgun (WGS) entry which is preliminary data.</text>
</comment>
<accession>A0A7Y4H5H3</accession>
<feature type="binding site" evidence="7">
    <location>
        <position position="333"/>
    </location>
    <ligand>
        <name>Ca(2+)</name>
        <dbReference type="ChEBI" id="CHEBI:29108"/>
    </ligand>
</feature>
<dbReference type="PANTHER" id="PTHR32303:SF4">
    <property type="entry name" value="QUINOPROTEIN GLUCOSE DEHYDROGENASE"/>
    <property type="match status" value="1"/>
</dbReference>
<dbReference type="EC" id="1.1.2.-" evidence="10"/>
<keyword evidence="11" id="KW-1185">Reference proteome</keyword>
<feature type="binding site" evidence="6">
    <location>
        <position position="189"/>
    </location>
    <ligand>
        <name>pyrroloquinoline quinone</name>
        <dbReference type="ChEBI" id="CHEBI:58442"/>
    </ligand>
</feature>
<dbReference type="AlphaFoldDB" id="A0A7Y4H5H3"/>
<evidence type="ECO:0000256" key="2">
    <source>
        <dbReference type="ARBA" id="ARBA00022723"/>
    </source>
</evidence>
<dbReference type="NCBIfam" id="TIGR03075">
    <property type="entry name" value="PQQ_enz_alc_DH"/>
    <property type="match status" value="1"/>
</dbReference>
<feature type="disulfide bond" evidence="8">
    <location>
        <begin position="139"/>
        <end position="140"/>
    </location>
</feature>
<feature type="domain" description="Pyrrolo-quinoline quinone repeat" evidence="9">
    <location>
        <begin position="489"/>
        <end position="554"/>
    </location>
</feature>
<evidence type="ECO:0000313" key="10">
    <source>
        <dbReference type="EMBL" id="NOJ47602.1"/>
    </source>
</evidence>
<dbReference type="PANTHER" id="PTHR32303">
    <property type="entry name" value="QUINOPROTEIN ALCOHOL DEHYDROGENASE (CYTOCHROME C)"/>
    <property type="match status" value="1"/>
</dbReference>
<dbReference type="InterPro" id="IPR018391">
    <property type="entry name" value="PQQ_b-propeller_rpt"/>
</dbReference>
<organism evidence="10 11">
    <name type="scientific">Bradyrhizobium archetypum</name>
    <dbReference type="NCBI Taxonomy" id="2721160"/>
    <lineage>
        <taxon>Bacteria</taxon>
        <taxon>Pseudomonadati</taxon>
        <taxon>Pseudomonadota</taxon>
        <taxon>Alphaproteobacteria</taxon>
        <taxon>Hyphomicrobiales</taxon>
        <taxon>Nitrobacteraceae</taxon>
        <taxon>Bradyrhizobium</taxon>
    </lineage>
</organism>
<evidence type="ECO:0000256" key="8">
    <source>
        <dbReference type="PIRSR" id="PIRSR617512-4"/>
    </source>
</evidence>
<dbReference type="Gene3D" id="2.140.10.10">
    <property type="entry name" value="Quinoprotein alcohol dehydrogenase-like superfamily"/>
    <property type="match status" value="1"/>
</dbReference>
<proteinExistence type="inferred from homology"/>
<dbReference type="Proteomes" id="UP000528734">
    <property type="component" value="Unassembled WGS sequence"/>
</dbReference>
<feature type="binding site" evidence="6">
    <location>
        <position position="88"/>
    </location>
    <ligand>
        <name>pyrroloquinoline quinone</name>
        <dbReference type="ChEBI" id="CHEBI:58442"/>
    </ligand>
</feature>
<protein>
    <submittedName>
        <fullName evidence="10">PQQ-dependent dehydrogenase, methanol/ethanol family</fullName>
        <ecNumber evidence="10">1.1.2.-</ecNumber>
    </submittedName>
</protein>
<comment type="similarity">
    <text evidence="1">Belongs to the bacterial PQQ dehydrogenase family.</text>
</comment>
<dbReference type="Pfam" id="PF01011">
    <property type="entry name" value="PQQ"/>
    <property type="match status" value="2"/>
</dbReference>
<feature type="binding site" evidence="6">
    <location>
        <position position="145"/>
    </location>
    <ligand>
        <name>pyrroloquinoline quinone</name>
        <dbReference type="ChEBI" id="CHEBI:58442"/>
    </ligand>
</feature>
<dbReference type="InterPro" id="IPR011047">
    <property type="entry name" value="Quinoprotein_ADH-like_sf"/>
</dbReference>
<keyword evidence="2 7" id="KW-0479">Metal-binding</keyword>
<dbReference type="GO" id="GO:0005509">
    <property type="term" value="F:calcium ion binding"/>
    <property type="evidence" value="ECO:0007669"/>
    <property type="project" value="InterPro"/>
</dbReference>
<evidence type="ECO:0000256" key="4">
    <source>
        <dbReference type="ARBA" id="ARBA00023002"/>
    </source>
</evidence>
<reference evidence="10 11" key="1">
    <citation type="submission" date="2020-03" db="EMBL/GenBank/DDBJ databases">
        <title>Bradyrhizobium diversity isolated from nodules of Muelleranthus trifoliolatus.</title>
        <authorList>
            <person name="Klepa M."/>
            <person name="Helene L."/>
            <person name="Hungria M."/>
        </authorList>
    </citation>
    <scope>NUCLEOTIDE SEQUENCE [LARGE SCALE GENOMIC DNA]</scope>
    <source>
        <strain evidence="10 11">WSM 1744</strain>
    </source>
</reference>
<dbReference type="RefSeq" id="WP_171710474.1">
    <property type="nucleotide sequence ID" value="NZ_JAAVLW010000004.1"/>
</dbReference>
<comment type="cofactor">
    <cofactor evidence="6">
        <name>pyrroloquinoline quinone</name>
        <dbReference type="ChEBI" id="CHEBI:58442"/>
    </cofactor>
    <text evidence="6">Binds 1 PQQ group per subunit.</text>
</comment>
<evidence type="ECO:0000256" key="3">
    <source>
        <dbReference type="ARBA" id="ARBA00022891"/>
    </source>
</evidence>
<evidence type="ECO:0000313" key="11">
    <source>
        <dbReference type="Proteomes" id="UP000528734"/>
    </source>
</evidence>
<keyword evidence="8" id="KW-1015">Disulfide bond</keyword>
<keyword evidence="7" id="KW-0106">Calcium</keyword>
<evidence type="ECO:0000259" key="9">
    <source>
        <dbReference type="Pfam" id="PF01011"/>
    </source>
</evidence>
<feature type="binding site" evidence="7">
    <location>
        <position position="207"/>
    </location>
    <ligand>
        <name>Ca(2+)</name>
        <dbReference type="ChEBI" id="CHEBI:29108"/>
    </ligand>
</feature>
<keyword evidence="4 10" id="KW-0560">Oxidoreductase</keyword>
<comment type="cofactor">
    <cofactor evidence="7">
        <name>Ca(2+)</name>
        <dbReference type="ChEBI" id="CHEBI:29108"/>
    </cofactor>
    <text evidence="7">Binds 1 Ca(2+) ion per subunit.</text>
</comment>